<evidence type="ECO:0000256" key="3">
    <source>
        <dbReference type="ARBA" id="ARBA00022527"/>
    </source>
</evidence>
<dbReference type="EC" id="2.7.11.22" evidence="2"/>
<comment type="caution">
    <text evidence="9">The sequence shown here is derived from an EMBL/GenBank/DDBJ whole genome shotgun (WGS) entry which is preliminary data.</text>
</comment>
<organism evidence="9 10">
    <name type="scientific">Rosa chinensis</name>
    <name type="common">China rose</name>
    <dbReference type="NCBI Taxonomy" id="74649"/>
    <lineage>
        <taxon>Eukaryota</taxon>
        <taxon>Viridiplantae</taxon>
        <taxon>Streptophyta</taxon>
        <taxon>Embryophyta</taxon>
        <taxon>Tracheophyta</taxon>
        <taxon>Spermatophyta</taxon>
        <taxon>Magnoliopsida</taxon>
        <taxon>eudicotyledons</taxon>
        <taxon>Gunneridae</taxon>
        <taxon>Pentapetalae</taxon>
        <taxon>rosids</taxon>
        <taxon>fabids</taxon>
        <taxon>Rosales</taxon>
        <taxon>Rosaceae</taxon>
        <taxon>Rosoideae</taxon>
        <taxon>Rosoideae incertae sedis</taxon>
        <taxon>Rosa</taxon>
    </lineage>
</organism>
<comment type="similarity">
    <text evidence="1">Belongs to the protein kinase superfamily. CMGC Ser/Thr protein kinase family. CDC2/CDKX subfamily.</text>
</comment>
<proteinExistence type="inferred from homology"/>
<dbReference type="Gramene" id="PRQ42624">
    <property type="protein sequence ID" value="PRQ42624"/>
    <property type="gene ID" value="RchiOBHm_Chr3g0459651"/>
</dbReference>
<evidence type="ECO:0000313" key="10">
    <source>
        <dbReference type="Proteomes" id="UP000238479"/>
    </source>
</evidence>
<dbReference type="InterPro" id="IPR000719">
    <property type="entry name" value="Prot_kinase_dom"/>
</dbReference>
<dbReference type="PROSITE" id="PS50011">
    <property type="entry name" value="PROTEIN_KINASE_DOM"/>
    <property type="match status" value="1"/>
</dbReference>
<dbReference type="SMART" id="SM00220">
    <property type="entry name" value="S_TKc"/>
    <property type="match status" value="1"/>
</dbReference>
<name>A0A2P6R867_ROSCH</name>
<dbReference type="GO" id="GO:0005737">
    <property type="term" value="C:cytoplasm"/>
    <property type="evidence" value="ECO:0007669"/>
    <property type="project" value="TreeGrafter"/>
</dbReference>
<keyword evidence="6 9" id="KW-0418">Kinase</keyword>
<gene>
    <name evidence="9" type="ORF">RchiOBHm_Chr3g0459651</name>
</gene>
<evidence type="ECO:0000256" key="5">
    <source>
        <dbReference type="ARBA" id="ARBA00022741"/>
    </source>
</evidence>
<protein>
    <recommendedName>
        <fullName evidence="2">cyclin-dependent kinase</fullName>
        <ecNumber evidence="2">2.7.11.22</ecNumber>
    </recommendedName>
</protein>
<dbReference type="GO" id="GO:0007165">
    <property type="term" value="P:signal transduction"/>
    <property type="evidence" value="ECO:0007669"/>
    <property type="project" value="TreeGrafter"/>
</dbReference>
<dbReference type="Pfam" id="PF00069">
    <property type="entry name" value="Pkinase"/>
    <property type="match status" value="1"/>
</dbReference>
<keyword evidence="10" id="KW-1185">Reference proteome</keyword>
<keyword evidence="5" id="KW-0547">Nucleotide-binding</keyword>
<evidence type="ECO:0000313" key="9">
    <source>
        <dbReference type="EMBL" id="PRQ42624.1"/>
    </source>
</evidence>
<dbReference type="GO" id="GO:0005524">
    <property type="term" value="F:ATP binding"/>
    <property type="evidence" value="ECO:0007669"/>
    <property type="project" value="UniProtKB-KW"/>
</dbReference>
<dbReference type="InterPro" id="IPR011009">
    <property type="entry name" value="Kinase-like_dom_sf"/>
</dbReference>
<dbReference type="PROSITE" id="PS00108">
    <property type="entry name" value="PROTEIN_KINASE_ST"/>
    <property type="match status" value="1"/>
</dbReference>
<dbReference type="AlphaFoldDB" id="A0A2P6R867"/>
<evidence type="ECO:0000256" key="1">
    <source>
        <dbReference type="ARBA" id="ARBA00006485"/>
    </source>
</evidence>
<evidence type="ECO:0000256" key="6">
    <source>
        <dbReference type="ARBA" id="ARBA00022777"/>
    </source>
</evidence>
<feature type="domain" description="Protein kinase" evidence="8">
    <location>
        <begin position="1"/>
        <end position="199"/>
    </location>
</feature>
<dbReference type="InterPro" id="IPR050108">
    <property type="entry name" value="CDK"/>
</dbReference>
<dbReference type="SUPFAM" id="SSF56112">
    <property type="entry name" value="Protein kinase-like (PK-like)"/>
    <property type="match status" value="1"/>
</dbReference>
<dbReference type="Gene3D" id="1.10.510.10">
    <property type="entry name" value="Transferase(Phosphotransferase) domain 1"/>
    <property type="match status" value="1"/>
</dbReference>
<evidence type="ECO:0000256" key="7">
    <source>
        <dbReference type="ARBA" id="ARBA00022840"/>
    </source>
</evidence>
<dbReference type="GO" id="GO:0000082">
    <property type="term" value="P:G1/S transition of mitotic cell cycle"/>
    <property type="evidence" value="ECO:0007669"/>
    <property type="project" value="TreeGrafter"/>
</dbReference>
<dbReference type="Proteomes" id="UP000238479">
    <property type="component" value="Chromosome 3"/>
</dbReference>
<dbReference type="GO" id="GO:0005634">
    <property type="term" value="C:nucleus"/>
    <property type="evidence" value="ECO:0007669"/>
    <property type="project" value="TreeGrafter"/>
</dbReference>
<dbReference type="EMBL" id="PDCK01000041">
    <property type="protein sequence ID" value="PRQ42624.1"/>
    <property type="molecule type" value="Genomic_DNA"/>
</dbReference>
<evidence type="ECO:0000256" key="2">
    <source>
        <dbReference type="ARBA" id="ARBA00012425"/>
    </source>
</evidence>
<reference evidence="9 10" key="1">
    <citation type="journal article" date="2018" name="Nat. Genet.">
        <title>The Rosa genome provides new insights in the design of modern roses.</title>
        <authorList>
            <person name="Bendahmane M."/>
        </authorList>
    </citation>
    <scope>NUCLEOTIDE SEQUENCE [LARGE SCALE GENOMIC DNA]</scope>
    <source>
        <strain evidence="10">cv. Old Blush</strain>
    </source>
</reference>
<dbReference type="PANTHER" id="PTHR24056">
    <property type="entry name" value="CELL DIVISION PROTEIN KINASE"/>
    <property type="match status" value="1"/>
</dbReference>
<dbReference type="GO" id="GO:0004693">
    <property type="term" value="F:cyclin-dependent protein serine/threonine kinase activity"/>
    <property type="evidence" value="ECO:0007669"/>
    <property type="project" value="UniProtKB-EC"/>
</dbReference>
<keyword evidence="7" id="KW-0067">ATP-binding</keyword>
<accession>A0A2P6R867</accession>
<keyword evidence="3" id="KW-0723">Serine/threonine-protein kinase</keyword>
<dbReference type="InterPro" id="IPR008271">
    <property type="entry name" value="Ser/Thr_kinase_AS"/>
</dbReference>
<keyword evidence="4 9" id="KW-0808">Transferase</keyword>
<evidence type="ECO:0000256" key="4">
    <source>
        <dbReference type="ARBA" id="ARBA00022679"/>
    </source>
</evidence>
<dbReference type="PANTHER" id="PTHR24056:SF254">
    <property type="entry name" value="CYCLIN-DEPENDENT KINASE 2"/>
    <property type="match status" value="1"/>
</dbReference>
<evidence type="ECO:0000259" key="8">
    <source>
        <dbReference type="PROSITE" id="PS50011"/>
    </source>
</evidence>
<dbReference type="GO" id="GO:0030332">
    <property type="term" value="F:cyclin binding"/>
    <property type="evidence" value="ECO:0007669"/>
    <property type="project" value="TreeGrafter"/>
</dbReference>
<dbReference type="GO" id="GO:0000307">
    <property type="term" value="C:cyclin-dependent protein kinase holoenzyme complex"/>
    <property type="evidence" value="ECO:0007669"/>
    <property type="project" value="TreeGrafter"/>
</dbReference>
<sequence length="199" mass="22505">MDFGRFNFNRIWKKGFEALDGETRDVVFVRRVLRSRLSQGAQEEEVEVEAPLTHAEASRGATILRALPEHDNVISYITSGEVGPDFYWVVELFDKNMFDFIYGHPHEVNMSIIHIIMRALLLEVEHLHAHGVVHRDLKPTNVLINQVTADVKIGGFEQARRTAGFPAPHPEDAYSPVRCTSTWYTAPAMVDPGFNCCLG</sequence>
<dbReference type="GO" id="GO:0010468">
    <property type="term" value="P:regulation of gene expression"/>
    <property type="evidence" value="ECO:0007669"/>
    <property type="project" value="TreeGrafter"/>
</dbReference>
<dbReference type="GO" id="GO:0010389">
    <property type="term" value="P:regulation of G2/M transition of mitotic cell cycle"/>
    <property type="evidence" value="ECO:0007669"/>
    <property type="project" value="TreeGrafter"/>
</dbReference>
<dbReference type="STRING" id="74649.A0A2P6R867"/>